<dbReference type="RefSeq" id="WP_208240799.1">
    <property type="nucleotide sequence ID" value="NZ_BAAAQU010000001.1"/>
</dbReference>
<accession>A0A939QF98</accession>
<dbReference type="EMBL" id="JAGFBF010000006">
    <property type="protein sequence ID" value="MBO2991067.1"/>
    <property type="molecule type" value="Genomic_DNA"/>
</dbReference>
<keyword evidence="2" id="KW-1185">Reference proteome</keyword>
<organism evidence="1 2">
    <name type="scientific">Leucobacter tardus</name>
    <dbReference type="NCBI Taxonomy" id="501483"/>
    <lineage>
        <taxon>Bacteria</taxon>
        <taxon>Bacillati</taxon>
        <taxon>Actinomycetota</taxon>
        <taxon>Actinomycetes</taxon>
        <taxon>Micrococcales</taxon>
        <taxon>Microbacteriaceae</taxon>
        <taxon>Leucobacter</taxon>
    </lineage>
</organism>
<comment type="caution">
    <text evidence="1">The sequence shown here is derived from an EMBL/GenBank/DDBJ whole genome shotgun (WGS) entry which is preliminary data.</text>
</comment>
<proteinExistence type="predicted"/>
<dbReference type="Proteomes" id="UP000668403">
    <property type="component" value="Unassembled WGS sequence"/>
</dbReference>
<name>A0A939QF98_9MICO</name>
<gene>
    <name evidence="1" type="ORF">J4H85_13790</name>
</gene>
<dbReference type="AlphaFoldDB" id="A0A939QF98"/>
<dbReference type="Pfam" id="PF13692">
    <property type="entry name" value="Glyco_trans_1_4"/>
    <property type="match status" value="1"/>
</dbReference>
<reference evidence="1" key="1">
    <citation type="submission" date="2021-03" db="EMBL/GenBank/DDBJ databases">
        <title>Leucobacter chromiisoli sp. nov., isolated from chromium-containing soil of chemical plant.</title>
        <authorList>
            <person name="Xu Z."/>
        </authorList>
    </citation>
    <scope>NUCLEOTIDE SEQUENCE</scope>
    <source>
        <strain evidence="1">K 70/01</strain>
    </source>
</reference>
<sequence>MQQELTRVTPESGSADALDRLTDLQRAQLDGILALHALRSPGEAFTVGVSIGDLTQVPLATIDATDADPQFTLRVQSRAVGTGSTPPGSAMVRQIRIGHPDATPATTRPVAPLSPARRVYRALERTAPTVLDRAREVIMGRRERAISAPLPRYPNGPENAEIAGAVADATPAAAAPEGARPAILFGLHWLQTGGAERWAIETVQMAKDQGFLPVVVTDQNSVHPWLTRPELADCVVVTTSFDGSEPPQDPDLLRAVVENFDLRGVVVHHSYWLYRALPFLRAWRPEVPVVDSLHIVEYLGGGYPGLAVRFDECIDRHHTISPELDRWLTEVQGIDPAAITMAPLTALTVDAAREFAPRTADRVFTIAYVGRLSRQKRPDVFLTLVHRLVRAGVPIRAILHGDGELAPLVTALLERYRLHDVVEQRFEDVPVAQTLADSDLLVVTSINEGLTLTTFEAVAAGVPVLSADVGSQRTIVQGPLLLPRPGGPFSRRAEAEIRRLAASESERESAWAAQRDRVAAFARHDDAHHMMKEQFAQWQG</sequence>
<dbReference type="SUPFAM" id="SSF53756">
    <property type="entry name" value="UDP-Glycosyltransferase/glycogen phosphorylase"/>
    <property type="match status" value="1"/>
</dbReference>
<dbReference type="Gene3D" id="3.40.50.2000">
    <property type="entry name" value="Glycogen Phosphorylase B"/>
    <property type="match status" value="2"/>
</dbReference>
<evidence type="ECO:0000313" key="1">
    <source>
        <dbReference type="EMBL" id="MBO2991067.1"/>
    </source>
</evidence>
<dbReference type="PANTHER" id="PTHR12526">
    <property type="entry name" value="GLYCOSYLTRANSFERASE"/>
    <property type="match status" value="1"/>
</dbReference>
<protein>
    <submittedName>
        <fullName evidence="1">Glycosyltransferase</fullName>
    </submittedName>
</protein>
<evidence type="ECO:0000313" key="2">
    <source>
        <dbReference type="Proteomes" id="UP000668403"/>
    </source>
</evidence>